<dbReference type="InterPro" id="IPR000859">
    <property type="entry name" value="CUB_dom"/>
</dbReference>
<feature type="domain" description="CUB" evidence="4">
    <location>
        <begin position="46"/>
        <end position="193"/>
    </location>
</feature>
<dbReference type="PANTHER" id="PTHR47537">
    <property type="entry name" value="CUBILIN"/>
    <property type="match status" value="1"/>
</dbReference>
<evidence type="ECO:0000256" key="3">
    <source>
        <dbReference type="SAM" id="Phobius"/>
    </source>
</evidence>
<evidence type="ECO:0000259" key="4">
    <source>
        <dbReference type="PROSITE" id="PS01180"/>
    </source>
</evidence>
<protein>
    <recommendedName>
        <fullName evidence="4">CUB domain-containing protein</fullName>
    </recommendedName>
</protein>
<keyword evidence="3" id="KW-0812">Transmembrane</keyword>
<gene>
    <name evidence="5" type="ORF">ODALV1_LOCUS17542</name>
</gene>
<dbReference type="PROSITE" id="PS01180">
    <property type="entry name" value="CUB"/>
    <property type="match status" value="2"/>
</dbReference>
<evidence type="ECO:0000313" key="5">
    <source>
        <dbReference type="EMBL" id="CAL8117114.1"/>
    </source>
</evidence>
<keyword evidence="3" id="KW-0472">Membrane</keyword>
<keyword evidence="1" id="KW-1015">Disulfide bond</keyword>
<feature type="domain" description="CUB" evidence="4">
    <location>
        <begin position="209"/>
        <end position="327"/>
    </location>
</feature>
<evidence type="ECO:0000313" key="6">
    <source>
        <dbReference type="Proteomes" id="UP001642540"/>
    </source>
</evidence>
<name>A0ABP1R111_9HEXA</name>
<organism evidence="5 6">
    <name type="scientific">Orchesella dallaii</name>
    <dbReference type="NCBI Taxonomy" id="48710"/>
    <lineage>
        <taxon>Eukaryota</taxon>
        <taxon>Metazoa</taxon>
        <taxon>Ecdysozoa</taxon>
        <taxon>Arthropoda</taxon>
        <taxon>Hexapoda</taxon>
        <taxon>Collembola</taxon>
        <taxon>Entomobryomorpha</taxon>
        <taxon>Entomobryoidea</taxon>
        <taxon>Orchesellidae</taxon>
        <taxon>Orchesellinae</taxon>
        <taxon>Orchesella</taxon>
    </lineage>
</organism>
<evidence type="ECO:0000256" key="1">
    <source>
        <dbReference type="ARBA" id="ARBA00023157"/>
    </source>
</evidence>
<dbReference type="PANTHER" id="PTHR47537:SF2">
    <property type="entry name" value="CUBILIN"/>
    <property type="match status" value="1"/>
</dbReference>
<dbReference type="Pfam" id="PF00431">
    <property type="entry name" value="CUB"/>
    <property type="match status" value="2"/>
</dbReference>
<dbReference type="InterPro" id="IPR053207">
    <property type="entry name" value="Non-NMDA_GluR_Accessory"/>
</dbReference>
<evidence type="ECO:0000256" key="2">
    <source>
        <dbReference type="PROSITE-ProRule" id="PRU00059"/>
    </source>
</evidence>
<dbReference type="Gene3D" id="2.60.120.290">
    <property type="entry name" value="Spermadhesin, CUB domain"/>
    <property type="match status" value="2"/>
</dbReference>
<dbReference type="InterPro" id="IPR035914">
    <property type="entry name" value="Sperma_CUB_dom_sf"/>
</dbReference>
<dbReference type="Proteomes" id="UP001642540">
    <property type="component" value="Unassembled WGS sequence"/>
</dbReference>
<dbReference type="SMART" id="SM00042">
    <property type="entry name" value="CUB"/>
    <property type="match status" value="2"/>
</dbReference>
<dbReference type="EMBL" id="CAXLJM020000053">
    <property type="protein sequence ID" value="CAL8117114.1"/>
    <property type="molecule type" value="Genomic_DNA"/>
</dbReference>
<sequence>MLRERNTSALSSCLKLFDVFVLLRLIVGAFIVPFVDGAYLDDVKRCIPVVTSDNSKSGNFTSPNYPRFYPQNTHCRYDFVGHANERVQIVFTDFNLFHPDDGFSQRDPDRPRNLKEIERSRRQRDLDCSAADVDILSAFVYTNFEDKLARIDDFCGSNPPLAVMSNRNRLTLELKAPSSSTYVRGFSALYRFVTDFGITNGRQDPHLPCRFYFHSNETSNGTFTSPNYPGLYPRDTECHYFFQGKENEHVELHFTYFHIDGVQPCDEDTYSDYVEFSNYIPTDRKYDRKCGTESGFKVRSDRKFFRVNFHSNDRYDATGFQATYQFSDKTNHLTIRNVRSASEKFCVSSLSSPLVFLSFFTIFWGK</sequence>
<dbReference type="SUPFAM" id="SSF49854">
    <property type="entry name" value="Spermadhesin, CUB domain"/>
    <property type="match status" value="2"/>
</dbReference>
<keyword evidence="3" id="KW-1133">Transmembrane helix</keyword>
<reference evidence="5 6" key="1">
    <citation type="submission" date="2024-08" db="EMBL/GenBank/DDBJ databases">
        <authorList>
            <person name="Cucini C."/>
            <person name="Frati F."/>
        </authorList>
    </citation>
    <scope>NUCLEOTIDE SEQUENCE [LARGE SCALE GENOMIC DNA]</scope>
</reference>
<comment type="caution">
    <text evidence="2">Lacks conserved residue(s) required for the propagation of feature annotation.</text>
</comment>
<accession>A0ABP1R111</accession>
<proteinExistence type="predicted"/>
<feature type="transmembrane region" description="Helical" evidence="3">
    <location>
        <begin position="16"/>
        <end position="35"/>
    </location>
</feature>
<comment type="caution">
    <text evidence="5">The sequence shown here is derived from an EMBL/GenBank/DDBJ whole genome shotgun (WGS) entry which is preliminary data.</text>
</comment>
<dbReference type="CDD" id="cd00041">
    <property type="entry name" value="CUB"/>
    <property type="match status" value="2"/>
</dbReference>
<keyword evidence="6" id="KW-1185">Reference proteome</keyword>